<evidence type="ECO:0000256" key="12">
    <source>
        <dbReference type="SAM" id="Coils"/>
    </source>
</evidence>
<dbReference type="PROSITE" id="PS50011">
    <property type="entry name" value="PROTEIN_KINASE_DOM"/>
    <property type="match status" value="1"/>
</dbReference>
<dbReference type="SUPFAM" id="SSF63825">
    <property type="entry name" value="YWTD domain"/>
    <property type="match status" value="1"/>
</dbReference>
<evidence type="ECO:0000256" key="4">
    <source>
        <dbReference type="ARBA" id="ARBA00022729"/>
    </source>
</evidence>
<feature type="region of interest" description="Disordered" evidence="13">
    <location>
        <begin position="1359"/>
        <end position="1424"/>
    </location>
</feature>
<dbReference type="InterPro" id="IPR011645">
    <property type="entry name" value="HNOB_dom_associated"/>
</dbReference>
<dbReference type="GO" id="GO:0004672">
    <property type="term" value="F:protein kinase activity"/>
    <property type="evidence" value="ECO:0007669"/>
    <property type="project" value="InterPro"/>
</dbReference>
<dbReference type="FunFam" id="3.30.70.1230:FF:000013">
    <property type="entry name" value="Guanylate cyclase"/>
    <property type="match status" value="1"/>
</dbReference>
<evidence type="ECO:0000256" key="5">
    <source>
        <dbReference type="ARBA" id="ARBA00022741"/>
    </source>
</evidence>
<accession>K1QTL9</accession>
<evidence type="ECO:0000256" key="13">
    <source>
        <dbReference type="SAM" id="MobiDB-lite"/>
    </source>
</evidence>
<dbReference type="GO" id="GO:0001653">
    <property type="term" value="F:peptide receptor activity"/>
    <property type="evidence" value="ECO:0007669"/>
    <property type="project" value="TreeGrafter"/>
</dbReference>
<dbReference type="PANTHER" id="PTHR11920:SF462">
    <property type="entry name" value="GUANYLATE CYCLASE"/>
    <property type="match status" value="1"/>
</dbReference>
<name>K1QTL9_MAGGI</name>
<comment type="subcellular location">
    <subcellularLocation>
        <location evidence="1">Membrane</location>
        <topology evidence="1">Single-pass type I membrane protein</topology>
    </subcellularLocation>
</comment>
<evidence type="ECO:0000256" key="8">
    <source>
        <dbReference type="ARBA" id="ARBA00023239"/>
    </source>
</evidence>
<dbReference type="Gene3D" id="2.120.10.30">
    <property type="entry name" value="TolB, C-terminal domain"/>
    <property type="match status" value="1"/>
</dbReference>
<dbReference type="GO" id="GO:0004383">
    <property type="term" value="F:guanylate cyclase activity"/>
    <property type="evidence" value="ECO:0007669"/>
    <property type="project" value="UniProtKB-EC"/>
</dbReference>
<dbReference type="PANTHER" id="PTHR11920">
    <property type="entry name" value="GUANYLYL CYCLASE"/>
    <property type="match status" value="1"/>
</dbReference>
<dbReference type="GO" id="GO:0004016">
    <property type="term" value="F:adenylate cyclase activity"/>
    <property type="evidence" value="ECO:0007669"/>
    <property type="project" value="TreeGrafter"/>
</dbReference>
<feature type="transmembrane region" description="Helical" evidence="14">
    <location>
        <begin position="747"/>
        <end position="772"/>
    </location>
</feature>
<keyword evidence="6 14" id="KW-1133">Transmembrane helix</keyword>
<evidence type="ECO:0000313" key="15">
    <source>
        <dbReference type="EMBL" id="EKC32330.1"/>
    </source>
</evidence>
<dbReference type="Gene3D" id="3.30.70.1230">
    <property type="entry name" value="Nucleotide cyclase"/>
    <property type="match status" value="1"/>
</dbReference>
<evidence type="ECO:0000256" key="3">
    <source>
        <dbReference type="ARBA" id="ARBA00022692"/>
    </source>
</evidence>
<keyword evidence="3 14" id="KW-0812">Transmembrane</keyword>
<dbReference type="InterPro" id="IPR018297">
    <property type="entry name" value="A/G_cyclase_CS"/>
</dbReference>
<dbReference type="InterPro" id="IPR001054">
    <property type="entry name" value="A/G_cyclase"/>
</dbReference>
<dbReference type="Pfam" id="PF07714">
    <property type="entry name" value="PK_Tyr_Ser-Thr"/>
    <property type="match status" value="1"/>
</dbReference>
<organism evidence="15">
    <name type="scientific">Magallana gigas</name>
    <name type="common">Pacific oyster</name>
    <name type="synonym">Crassostrea gigas</name>
    <dbReference type="NCBI Taxonomy" id="29159"/>
    <lineage>
        <taxon>Eukaryota</taxon>
        <taxon>Metazoa</taxon>
        <taxon>Spiralia</taxon>
        <taxon>Lophotrochozoa</taxon>
        <taxon>Mollusca</taxon>
        <taxon>Bivalvia</taxon>
        <taxon>Autobranchia</taxon>
        <taxon>Pteriomorphia</taxon>
        <taxon>Ostreida</taxon>
        <taxon>Ostreoidea</taxon>
        <taxon>Ostreidae</taxon>
        <taxon>Magallana</taxon>
    </lineage>
</organism>
<evidence type="ECO:0000256" key="14">
    <source>
        <dbReference type="SAM" id="Phobius"/>
    </source>
</evidence>
<dbReference type="SUPFAM" id="SSF55073">
    <property type="entry name" value="Nucleotide cyclase"/>
    <property type="match status" value="1"/>
</dbReference>
<dbReference type="Pfam" id="PF00211">
    <property type="entry name" value="Guanylate_cyc"/>
    <property type="match status" value="1"/>
</dbReference>
<evidence type="ECO:0000256" key="6">
    <source>
        <dbReference type="ARBA" id="ARBA00022989"/>
    </source>
</evidence>
<keyword evidence="4" id="KW-0732">Signal</keyword>
<dbReference type="SMART" id="SM00044">
    <property type="entry name" value="CYCc"/>
    <property type="match status" value="1"/>
</dbReference>
<comment type="catalytic activity">
    <reaction evidence="11">
        <text>GTP = 3',5'-cyclic GMP + diphosphate</text>
        <dbReference type="Rhea" id="RHEA:13665"/>
        <dbReference type="ChEBI" id="CHEBI:33019"/>
        <dbReference type="ChEBI" id="CHEBI:37565"/>
        <dbReference type="ChEBI" id="CHEBI:57746"/>
        <dbReference type="EC" id="4.6.1.2"/>
    </reaction>
</comment>
<dbReference type="GO" id="GO:0005886">
    <property type="term" value="C:plasma membrane"/>
    <property type="evidence" value="ECO:0007669"/>
    <property type="project" value="TreeGrafter"/>
</dbReference>
<dbReference type="PROSITE" id="PS00452">
    <property type="entry name" value="GUANYLATE_CYCLASE_1"/>
    <property type="match status" value="1"/>
</dbReference>
<reference evidence="15" key="1">
    <citation type="journal article" date="2012" name="Nature">
        <title>The oyster genome reveals stress adaptation and complexity of shell formation.</title>
        <authorList>
            <person name="Zhang G."/>
            <person name="Fang X."/>
            <person name="Guo X."/>
            <person name="Li L."/>
            <person name="Luo R."/>
            <person name="Xu F."/>
            <person name="Yang P."/>
            <person name="Zhang L."/>
            <person name="Wang X."/>
            <person name="Qi H."/>
            <person name="Xiong Z."/>
            <person name="Que H."/>
            <person name="Xie Y."/>
            <person name="Holland P.W."/>
            <person name="Paps J."/>
            <person name="Zhu Y."/>
            <person name="Wu F."/>
            <person name="Chen Y."/>
            <person name="Wang J."/>
            <person name="Peng C."/>
            <person name="Meng J."/>
            <person name="Yang L."/>
            <person name="Liu J."/>
            <person name="Wen B."/>
            <person name="Zhang N."/>
            <person name="Huang Z."/>
            <person name="Zhu Q."/>
            <person name="Feng Y."/>
            <person name="Mount A."/>
            <person name="Hedgecock D."/>
            <person name="Xu Z."/>
            <person name="Liu Y."/>
            <person name="Domazet-Loso T."/>
            <person name="Du Y."/>
            <person name="Sun X."/>
            <person name="Zhang S."/>
            <person name="Liu B."/>
            <person name="Cheng P."/>
            <person name="Jiang X."/>
            <person name="Li J."/>
            <person name="Fan D."/>
            <person name="Wang W."/>
            <person name="Fu W."/>
            <person name="Wang T."/>
            <person name="Wang B."/>
            <person name="Zhang J."/>
            <person name="Peng Z."/>
            <person name="Li Y."/>
            <person name="Li N."/>
            <person name="Wang J."/>
            <person name="Chen M."/>
            <person name="He Y."/>
            <person name="Tan F."/>
            <person name="Song X."/>
            <person name="Zheng Q."/>
            <person name="Huang R."/>
            <person name="Yang H."/>
            <person name="Du X."/>
            <person name="Chen L."/>
            <person name="Yang M."/>
            <person name="Gaffney P.M."/>
            <person name="Wang S."/>
            <person name="Luo L."/>
            <person name="She Z."/>
            <person name="Ming Y."/>
            <person name="Huang W."/>
            <person name="Zhang S."/>
            <person name="Huang B."/>
            <person name="Zhang Y."/>
            <person name="Qu T."/>
            <person name="Ni P."/>
            <person name="Miao G."/>
            <person name="Wang J."/>
            <person name="Wang Q."/>
            <person name="Steinberg C.E."/>
            <person name="Wang H."/>
            <person name="Li N."/>
            <person name="Qian L."/>
            <person name="Zhang G."/>
            <person name="Li Y."/>
            <person name="Yang H."/>
            <person name="Liu X."/>
            <person name="Wang J."/>
            <person name="Yin Y."/>
            <person name="Wang J."/>
        </authorList>
    </citation>
    <scope>NUCLEOTIDE SEQUENCE [LARGE SCALE GENOMIC DNA]</scope>
    <source>
        <strain evidence="15">05x7-T-G4-1.051#20</strain>
    </source>
</reference>
<evidence type="ECO:0000256" key="1">
    <source>
        <dbReference type="ARBA" id="ARBA00004479"/>
    </source>
</evidence>
<dbReference type="EC" id="4.6.1.2" evidence="2 11"/>
<dbReference type="InParanoid" id="K1QTL9"/>
<dbReference type="InterPro" id="IPR050401">
    <property type="entry name" value="Cyclic_nucleotide_synthase"/>
</dbReference>
<feature type="coiled-coil region" evidence="12">
    <location>
        <begin position="1094"/>
        <end position="1121"/>
    </location>
</feature>
<evidence type="ECO:0000256" key="9">
    <source>
        <dbReference type="ARBA" id="ARBA00023293"/>
    </source>
</evidence>
<evidence type="ECO:0000256" key="10">
    <source>
        <dbReference type="RuleBase" id="RU000405"/>
    </source>
</evidence>
<feature type="region of interest" description="Disordered" evidence="13">
    <location>
        <begin position="1505"/>
        <end position="1525"/>
    </location>
</feature>
<keyword evidence="5" id="KW-0547">Nucleotide-binding</keyword>
<keyword evidence="12" id="KW-0175">Coiled coil</keyword>
<dbReference type="EMBL" id="JH817293">
    <property type="protein sequence ID" value="EKC32330.1"/>
    <property type="molecule type" value="Genomic_DNA"/>
</dbReference>
<comment type="similarity">
    <text evidence="10">Belongs to the adenylyl cyclase class-4/guanylyl cyclase family.</text>
</comment>
<dbReference type="InterPro" id="IPR011009">
    <property type="entry name" value="Kinase-like_dom_sf"/>
</dbReference>
<keyword evidence="9 11" id="KW-0141">cGMP biosynthesis</keyword>
<proteinExistence type="inferred from homology"/>
<gene>
    <name evidence="15" type="ORF">CGI_10022264</name>
</gene>
<dbReference type="GO" id="GO:0005524">
    <property type="term" value="F:ATP binding"/>
    <property type="evidence" value="ECO:0007669"/>
    <property type="project" value="InterPro"/>
</dbReference>
<evidence type="ECO:0000256" key="7">
    <source>
        <dbReference type="ARBA" id="ARBA00023136"/>
    </source>
</evidence>
<dbReference type="InterPro" id="IPR001245">
    <property type="entry name" value="Ser-Thr/Tyr_kinase_cat_dom"/>
</dbReference>
<sequence length="1525" mass="172490">MLYDLLNNVSCDFDFKHRCLKEKIDMQKHIVSLQRYLNIYEQPAFSFSALEFLSTIKKVRLLQIYFILHTSQFSMSTSLNKKDLMESLSTIQITEKGNRRLENESLLKLMSGPELCQSLTLTDVGGCAHISCVTSDRVCVSDENNLILTNTTGITLHNAEDIWKGDGLHTLNTEGELIYIDRNFDINKLSKDMKTTSSYIERTDATWRPRCVYWSLSTGDLLVAMNRETSDDKDDKKDNVYYYDTDHPELKTYTWIGKVDRYNRSGQLTQSIQHDSTGLYRKPHYIAENNNWDVVVSDHYSVSGAVVVTDREGRYRFSYTGHPPESNIRPNGISTDALSNILVCDKNTNTVQMMDRNGQFLSYLLIRPSGIITPHSLSYDVITHRLWVGSENNSTVVIYRYITRQDALTERTDSAWKPLCVYWTPSTRGLLVGMYREKLKTGKVNRYNQSGQLIQSIEHDNTGLELYSQPIYITENNNGDVVVSDNLSAVVVTERGGRHRFSYTGHPSGSGLTPYGICTDALSHILVCDDTTKTLQMLDKDAILLLMEPEIAVELLYTVDRLGIEKNNFVYILIARTPFFNTSIIDDAVQNMGAQTYESILVLHPIFNVTNIFNNVTFELIPHDDVKKSLRDAATCILQGAYNKNSTVNNTLYLRKQESIVDILETKFVRGGEPFEYDANRERYFSFALLDIEEQLWKLTISKLMYKLNGKWNIRRISDIDWTNDKVILPDPCFKNTNCTPEEDIDLGVAVAVPIILLVVIVVGVLIFMFVWKKQRKINMTRGPNKILLEVLDLTYLHKKEAKSAKINGPFLDKPDLVKASEKSNRSLASLHEFSEFSEIARYKGDIVFVKELKVKGFEMKGKLLSYLRTLRDIRHENVNPLYGLLIDPLRPALVSEYCSRGSLWDVLKNENIKLDWDFKVSLLSDAVRGLRFIQGSPIRSHGNLKSRNCVIDSRWVLKLSDFGMPGFKECAKMTANYDPDQLLWTAPEHLRDPFPGTKGSEKGDIYSLAIIMQEVILRVQPYGMLEYKSKELIQRLRNPPPLIRPKVSPQAAQPQYIVLMKQCWSESPDLRPTIEDIYQQFKSIAGGKKTNIVDSMFRMLEKYSNDLEDLVKERTVQLEEEKKKTDLLLFRMLPPSVAEKLKLGRPIEAEEFEEVTIYFSDIVGFTTISARSTPMQVVDLLNDLYTMFDATIDNYDVYKVETIGDAYMVVSGLPMANGNRHAGEIGTMALDLLSQCGSFTIRHMPEVPLRLRIGLHSGSCVAGVVGLTMPRYCLFGDTVNTASRMESSGAAFRIHISEMTKDVLDSLGGYRIEYRGEVELKGKGLAKTYWLTGKDGFTKPLPEPPPLHDLESILSQNASSTTDLKEKSDSSENVDSRATSPSKDQKAASRGPRGTASKDRAGKTKGGVHKGKTHTNDNFSNINDVSKIKHEENSELSHSPDITQVDSTANHCDTVSLLRKDFSLDNKKGNNYRMSKYSNASMDSVSTETSVISTSELHMTVLSKHDENGSIKGSPGKLSPVAEV</sequence>
<dbReference type="InterPro" id="IPR029787">
    <property type="entry name" value="Nucleotide_cyclase"/>
</dbReference>
<dbReference type="InterPro" id="IPR011042">
    <property type="entry name" value="6-blade_b-propeller_TolB-like"/>
</dbReference>
<evidence type="ECO:0000256" key="2">
    <source>
        <dbReference type="ARBA" id="ARBA00012202"/>
    </source>
</evidence>
<dbReference type="Pfam" id="PF07701">
    <property type="entry name" value="HNOBA"/>
    <property type="match status" value="1"/>
</dbReference>
<keyword evidence="7 14" id="KW-0472">Membrane</keyword>
<keyword evidence="8 10" id="KW-0456">Lyase</keyword>
<dbReference type="CDD" id="cd07302">
    <property type="entry name" value="CHD"/>
    <property type="match status" value="1"/>
</dbReference>
<dbReference type="Gene3D" id="1.10.510.10">
    <property type="entry name" value="Transferase(Phosphotransferase) domain 1"/>
    <property type="match status" value="1"/>
</dbReference>
<dbReference type="SUPFAM" id="SSF56112">
    <property type="entry name" value="Protein kinase-like (PK-like)"/>
    <property type="match status" value="1"/>
</dbReference>
<feature type="compositionally biased region" description="Polar residues" evidence="13">
    <location>
        <begin position="1372"/>
        <end position="1383"/>
    </location>
</feature>
<dbReference type="HOGENOM" id="CLU_247553_0_0_1"/>
<dbReference type="GO" id="GO:0035556">
    <property type="term" value="P:intracellular signal transduction"/>
    <property type="evidence" value="ECO:0007669"/>
    <property type="project" value="InterPro"/>
</dbReference>
<dbReference type="GO" id="GO:0007168">
    <property type="term" value="P:receptor guanylyl cyclase signaling pathway"/>
    <property type="evidence" value="ECO:0007669"/>
    <property type="project" value="TreeGrafter"/>
</dbReference>
<protein>
    <recommendedName>
        <fullName evidence="2 11">Guanylate cyclase</fullName>
        <ecNumber evidence="2 11">4.6.1.2</ecNumber>
    </recommendedName>
</protein>
<dbReference type="PROSITE" id="PS50125">
    <property type="entry name" value="GUANYLATE_CYCLASE_2"/>
    <property type="match status" value="1"/>
</dbReference>
<evidence type="ECO:0000256" key="11">
    <source>
        <dbReference type="RuleBase" id="RU003431"/>
    </source>
</evidence>
<dbReference type="InterPro" id="IPR000719">
    <property type="entry name" value="Prot_kinase_dom"/>
</dbReference>